<sequence>MGKNGVRTDPFFQLKAGIQSSGIPIRITCQFFRRPQIAEIL</sequence>
<reference evidence="1 2" key="1">
    <citation type="submission" date="2008-12" db="EMBL/GenBank/DDBJ databases">
        <authorList>
            <person name="Fulton L."/>
            <person name="Clifton S."/>
            <person name="Fulton B."/>
            <person name="Xu J."/>
            <person name="Minx P."/>
            <person name="Pepin K.H."/>
            <person name="Johnson M."/>
            <person name="Bhonagiri V."/>
            <person name="Nash W.E."/>
            <person name="Mardis E.R."/>
            <person name="Wilson R.K."/>
        </authorList>
    </citation>
    <scope>NUCLEOTIDE SEQUENCE [LARGE SCALE GENOMIC DNA]</scope>
    <source>
        <strain evidence="1 2">DSM 12042</strain>
    </source>
</reference>
<evidence type="ECO:0000313" key="1">
    <source>
        <dbReference type="EMBL" id="EEF65726.1"/>
    </source>
</evidence>
<organism evidence="1 2">
    <name type="scientific">Holdemania filiformis DSM 12042</name>
    <dbReference type="NCBI Taxonomy" id="545696"/>
    <lineage>
        <taxon>Bacteria</taxon>
        <taxon>Bacillati</taxon>
        <taxon>Bacillota</taxon>
        <taxon>Erysipelotrichia</taxon>
        <taxon>Erysipelotrichales</taxon>
        <taxon>Erysipelotrichaceae</taxon>
        <taxon>Holdemania</taxon>
    </lineage>
</organism>
<gene>
    <name evidence="1" type="ORF">HOLDEFILI_04155</name>
</gene>
<evidence type="ECO:0000313" key="2">
    <source>
        <dbReference type="Proteomes" id="UP000005950"/>
    </source>
</evidence>
<name>B9YE81_9FIRM</name>
<reference evidence="1 2" key="2">
    <citation type="submission" date="2009-02" db="EMBL/GenBank/DDBJ databases">
        <title>Draft genome sequence of Holdemania filiformis DSM 12042.</title>
        <authorList>
            <person name="Sudarsanam P."/>
            <person name="Ley R."/>
            <person name="Guruge J."/>
            <person name="Turnbaugh P.J."/>
            <person name="Mahowald M."/>
            <person name="Liep D."/>
            <person name="Gordon J."/>
        </authorList>
    </citation>
    <scope>NUCLEOTIDE SEQUENCE [LARGE SCALE GENOMIC DNA]</scope>
    <source>
        <strain evidence="1 2">DSM 12042</strain>
    </source>
</reference>
<protein>
    <submittedName>
        <fullName evidence="1">Uncharacterized protein</fullName>
    </submittedName>
</protein>
<proteinExistence type="predicted"/>
<dbReference type="EMBL" id="ACCF01000261">
    <property type="protein sequence ID" value="EEF65726.1"/>
    <property type="molecule type" value="Genomic_DNA"/>
</dbReference>
<accession>B9YE81</accession>
<dbReference type="AlphaFoldDB" id="B9YE81"/>
<dbReference type="Proteomes" id="UP000005950">
    <property type="component" value="Unassembled WGS sequence"/>
</dbReference>
<comment type="caution">
    <text evidence="1">The sequence shown here is derived from an EMBL/GenBank/DDBJ whole genome shotgun (WGS) entry which is preliminary data.</text>
</comment>
<dbReference type="HOGENOM" id="CLU_3271191_0_0_9"/>